<protein>
    <submittedName>
        <fullName evidence="1">663_t:CDS:1</fullName>
    </submittedName>
</protein>
<dbReference type="EMBL" id="CAJVPL010000347">
    <property type="protein sequence ID" value="CAG8486191.1"/>
    <property type="molecule type" value="Genomic_DNA"/>
</dbReference>
<feature type="non-terminal residue" evidence="1">
    <location>
        <position position="51"/>
    </location>
</feature>
<evidence type="ECO:0000313" key="2">
    <source>
        <dbReference type="Proteomes" id="UP000789831"/>
    </source>
</evidence>
<comment type="caution">
    <text evidence="1">The sequence shown here is derived from an EMBL/GenBank/DDBJ whole genome shotgun (WGS) entry which is preliminary data.</text>
</comment>
<name>A0A9N8WDI9_9GLOM</name>
<organism evidence="1 2">
    <name type="scientific">Ambispora gerdemannii</name>
    <dbReference type="NCBI Taxonomy" id="144530"/>
    <lineage>
        <taxon>Eukaryota</taxon>
        <taxon>Fungi</taxon>
        <taxon>Fungi incertae sedis</taxon>
        <taxon>Mucoromycota</taxon>
        <taxon>Glomeromycotina</taxon>
        <taxon>Glomeromycetes</taxon>
        <taxon>Archaeosporales</taxon>
        <taxon>Ambisporaceae</taxon>
        <taxon>Ambispora</taxon>
    </lineage>
</organism>
<proteinExistence type="predicted"/>
<keyword evidence="2" id="KW-1185">Reference proteome</keyword>
<reference evidence="1" key="1">
    <citation type="submission" date="2021-06" db="EMBL/GenBank/DDBJ databases">
        <authorList>
            <person name="Kallberg Y."/>
            <person name="Tangrot J."/>
            <person name="Rosling A."/>
        </authorList>
    </citation>
    <scope>NUCLEOTIDE SEQUENCE</scope>
    <source>
        <strain evidence="1">MT106</strain>
    </source>
</reference>
<dbReference type="AlphaFoldDB" id="A0A9N8WDI9"/>
<evidence type="ECO:0000313" key="1">
    <source>
        <dbReference type="EMBL" id="CAG8486191.1"/>
    </source>
</evidence>
<dbReference type="Proteomes" id="UP000789831">
    <property type="component" value="Unassembled WGS sequence"/>
</dbReference>
<sequence length="51" mass="6021">MNDNQYKVAKHFGDEKKAIYWNLPLRPYTVKSTRTRLISEVKPLMALSVLR</sequence>
<gene>
    <name evidence="1" type="ORF">AGERDE_LOCUS3496</name>
</gene>
<dbReference type="OrthoDB" id="2439466at2759"/>
<accession>A0A9N8WDI9</accession>